<sequence length="229" mass="25484">MSRKRSPNFTESELQILLDAVEKNKSVLFSKLSNVITNSDKKKIWEKICSTINTTNHTDHTRTVEEIRKKWTTYMSSVMKAASNNRREARKTGGGPPPEELTPLQDKVVGIIGETPIEGIEGGTDTGSVPSADGSEPDVLDFNFPTCPNSRRSSNSSMENEPSCSFWTESTKDSCMTGEAPIAKSAMTSNRILEDKTTQCVCHRRETTKNRRRNALCRKTEIDYGVGKT</sequence>
<dbReference type="OrthoDB" id="9900437at2759"/>
<dbReference type="CDD" id="cd00167">
    <property type="entry name" value="SANT"/>
    <property type="match status" value="1"/>
</dbReference>
<feature type="region of interest" description="Disordered" evidence="1">
    <location>
        <begin position="82"/>
        <end position="103"/>
    </location>
</feature>
<accession>A0A6J8EPM2</accession>
<feature type="compositionally biased region" description="Low complexity" evidence="1">
    <location>
        <begin position="147"/>
        <end position="165"/>
    </location>
</feature>
<feature type="region of interest" description="Disordered" evidence="1">
    <location>
        <begin position="117"/>
        <end position="170"/>
    </location>
</feature>
<dbReference type="InterPro" id="IPR028002">
    <property type="entry name" value="Myb_DNA-bind_5"/>
</dbReference>
<feature type="domain" description="Myb-like" evidence="2">
    <location>
        <begin position="5"/>
        <end position="77"/>
    </location>
</feature>
<dbReference type="Gene3D" id="1.10.10.60">
    <property type="entry name" value="Homeodomain-like"/>
    <property type="match status" value="1"/>
</dbReference>
<dbReference type="SMART" id="SM00717">
    <property type="entry name" value="SANT"/>
    <property type="match status" value="1"/>
</dbReference>
<keyword evidence="4" id="KW-1185">Reference proteome</keyword>
<dbReference type="GO" id="GO:0005634">
    <property type="term" value="C:nucleus"/>
    <property type="evidence" value="ECO:0007669"/>
    <property type="project" value="TreeGrafter"/>
</dbReference>
<dbReference type="Proteomes" id="UP000507470">
    <property type="component" value="Unassembled WGS sequence"/>
</dbReference>
<proteinExistence type="predicted"/>
<gene>
    <name evidence="3" type="ORF">MCOR_54381</name>
</gene>
<dbReference type="InterPro" id="IPR001005">
    <property type="entry name" value="SANT/Myb"/>
</dbReference>
<reference evidence="3 4" key="1">
    <citation type="submission" date="2020-06" db="EMBL/GenBank/DDBJ databases">
        <authorList>
            <person name="Li R."/>
            <person name="Bekaert M."/>
        </authorList>
    </citation>
    <scope>NUCLEOTIDE SEQUENCE [LARGE SCALE GENOMIC DNA]</scope>
    <source>
        <strain evidence="4">wild</strain>
    </source>
</reference>
<evidence type="ECO:0000259" key="2">
    <source>
        <dbReference type="SMART" id="SM00717"/>
    </source>
</evidence>
<evidence type="ECO:0000256" key="1">
    <source>
        <dbReference type="SAM" id="MobiDB-lite"/>
    </source>
</evidence>
<dbReference type="Pfam" id="PF13873">
    <property type="entry name" value="Myb_DNA-bind_5"/>
    <property type="match status" value="1"/>
</dbReference>
<dbReference type="PANTHER" id="PTHR23098">
    <property type="entry name" value="AGAP001331-PA-RELATED"/>
    <property type="match status" value="1"/>
</dbReference>
<evidence type="ECO:0000313" key="3">
    <source>
        <dbReference type="EMBL" id="CAC5422327.1"/>
    </source>
</evidence>
<dbReference type="PANTHER" id="PTHR23098:SF16">
    <property type="entry name" value="REGULATORY PROTEIN ZESTE"/>
    <property type="match status" value="1"/>
</dbReference>
<protein>
    <recommendedName>
        <fullName evidence="2">Myb-like domain-containing protein</fullName>
    </recommendedName>
</protein>
<name>A0A6J8EPM2_MYTCO</name>
<organism evidence="3 4">
    <name type="scientific">Mytilus coruscus</name>
    <name type="common">Sea mussel</name>
    <dbReference type="NCBI Taxonomy" id="42192"/>
    <lineage>
        <taxon>Eukaryota</taxon>
        <taxon>Metazoa</taxon>
        <taxon>Spiralia</taxon>
        <taxon>Lophotrochozoa</taxon>
        <taxon>Mollusca</taxon>
        <taxon>Bivalvia</taxon>
        <taxon>Autobranchia</taxon>
        <taxon>Pteriomorphia</taxon>
        <taxon>Mytilida</taxon>
        <taxon>Mytiloidea</taxon>
        <taxon>Mytilidae</taxon>
        <taxon>Mytilinae</taxon>
        <taxon>Mytilus</taxon>
    </lineage>
</organism>
<dbReference type="AlphaFoldDB" id="A0A6J8EPM2"/>
<evidence type="ECO:0000313" key="4">
    <source>
        <dbReference type="Proteomes" id="UP000507470"/>
    </source>
</evidence>
<dbReference type="EMBL" id="CACVKT020009546">
    <property type="protein sequence ID" value="CAC5422327.1"/>
    <property type="molecule type" value="Genomic_DNA"/>
</dbReference>